<evidence type="ECO:0000256" key="1">
    <source>
        <dbReference type="SAM" id="Phobius"/>
    </source>
</evidence>
<protein>
    <submittedName>
        <fullName evidence="2">Uncharacterized protein</fullName>
    </submittedName>
</protein>
<organism evidence="2 3">
    <name type="scientific">Algoriphagus hitonicola</name>
    <dbReference type="NCBI Taxonomy" id="435880"/>
    <lineage>
        <taxon>Bacteria</taxon>
        <taxon>Pseudomonadati</taxon>
        <taxon>Bacteroidota</taxon>
        <taxon>Cytophagia</taxon>
        <taxon>Cytophagales</taxon>
        <taxon>Cyclobacteriaceae</taxon>
        <taxon>Algoriphagus</taxon>
    </lineage>
</organism>
<feature type="transmembrane region" description="Helical" evidence="1">
    <location>
        <begin position="6"/>
        <end position="25"/>
    </location>
</feature>
<sequence length="163" mass="19053">MIDIDLATLLVSAFFLMAFIAPFAIQRNKQNQLVKKQDLSFLELAEKMNLKLTKTEKWRNHYQIGIDQTEKKLIYNRYGDFPSQEVIDLKTVKTCSIDQKVRKVKVGKENIVVTDFLALTLHFTNPDQPSKNLEFYDSDQFPDMVGEKVLIQNWNQIILQQIQ</sequence>
<dbReference type="AlphaFoldDB" id="A0A1I2RP25"/>
<dbReference type="EMBL" id="FOPC01000003">
    <property type="protein sequence ID" value="SFG40377.1"/>
    <property type="molecule type" value="Genomic_DNA"/>
</dbReference>
<reference evidence="3" key="1">
    <citation type="submission" date="2016-10" db="EMBL/GenBank/DDBJ databases">
        <authorList>
            <person name="Varghese N."/>
            <person name="Submissions S."/>
        </authorList>
    </citation>
    <scope>NUCLEOTIDE SEQUENCE [LARGE SCALE GENOMIC DNA]</scope>
    <source>
        <strain evidence="3">DSM 19315</strain>
    </source>
</reference>
<name>A0A1I2RP25_9BACT</name>
<gene>
    <name evidence="2" type="ORF">SAMN04487988_103265</name>
</gene>
<dbReference type="STRING" id="435880.SAMN04487988_103265"/>
<accession>A0A1I2RP25</accession>
<proteinExistence type="predicted"/>
<keyword evidence="1" id="KW-0812">Transmembrane</keyword>
<keyword evidence="3" id="KW-1185">Reference proteome</keyword>
<keyword evidence="1" id="KW-1133">Transmembrane helix</keyword>
<dbReference type="OrthoDB" id="840309at2"/>
<dbReference type="RefSeq" id="WP_092789816.1">
    <property type="nucleotide sequence ID" value="NZ_FOPC01000003.1"/>
</dbReference>
<keyword evidence="1" id="KW-0472">Membrane</keyword>
<dbReference type="Proteomes" id="UP000199642">
    <property type="component" value="Unassembled WGS sequence"/>
</dbReference>
<evidence type="ECO:0000313" key="2">
    <source>
        <dbReference type="EMBL" id="SFG40377.1"/>
    </source>
</evidence>
<evidence type="ECO:0000313" key="3">
    <source>
        <dbReference type="Proteomes" id="UP000199642"/>
    </source>
</evidence>